<dbReference type="InterPro" id="IPR036640">
    <property type="entry name" value="ABC1_TM_sf"/>
</dbReference>
<dbReference type="PROSITE" id="PS00211">
    <property type="entry name" value="ABC_TRANSPORTER_1"/>
    <property type="match status" value="1"/>
</dbReference>
<dbReference type="SUPFAM" id="SSF90123">
    <property type="entry name" value="ABC transporter transmembrane region"/>
    <property type="match status" value="1"/>
</dbReference>
<dbReference type="EMBL" id="WTUX01000010">
    <property type="protein sequence ID" value="MZR12427.1"/>
    <property type="molecule type" value="Genomic_DNA"/>
</dbReference>
<dbReference type="Proteomes" id="UP000467322">
    <property type="component" value="Unassembled WGS sequence"/>
</dbReference>
<dbReference type="InterPro" id="IPR039421">
    <property type="entry name" value="Type_1_exporter"/>
</dbReference>
<dbReference type="GO" id="GO:0016887">
    <property type="term" value="F:ATP hydrolysis activity"/>
    <property type="evidence" value="ECO:0007669"/>
    <property type="project" value="InterPro"/>
</dbReference>
<evidence type="ECO:0000256" key="7">
    <source>
        <dbReference type="ARBA" id="ARBA00024725"/>
    </source>
</evidence>
<dbReference type="SUPFAM" id="SSF52540">
    <property type="entry name" value="P-loop containing nucleoside triphosphate hydrolases"/>
    <property type="match status" value="1"/>
</dbReference>
<evidence type="ECO:0000256" key="4">
    <source>
        <dbReference type="ARBA" id="ARBA00022840"/>
    </source>
</evidence>
<dbReference type="Pfam" id="PF00664">
    <property type="entry name" value="ABC_membrane"/>
    <property type="match status" value="1"/>
</dbReference>
<feature type="transmembrane region" description="Helical" evidence="8">
    <location>
        <begin position="268"/>
        <end position="289"/>
    </location>
</feature>
<dbReference type="PANTHER" id="PTHR24221:SF203">
    <property type="entry name" value="ATP-BINDING_PERMEASE FUSION ABC TRANSPORTER-RELATED"/>
    <property type="match status" value="1"/>
</dbReference>
<dbReference type="FunFam" id="3.40.50.300:FF:000218">
    <property type="entry name" value="Multidrug ABC transporter ATP-binding protein"/>
    <property type="match status" value="1"/>
</dbReference>
<sequence length="610" mass="65167">MRISNLIDPFRAADGPPPGTLLAFVRWTLKGAWPVLIVAAVVSVLAGLSETGTAWVLGRVIDGVTASGRENFFSTDNLVLFAVALGFFMVLRPAIFALSNLMTQVVVTPAIAPLVIMRLHRWMLGQSVDFFDSDFAGRLAQKQAQTSNAMTNLVVESINVVAFALASVLGAFALVASIDLWLAPLFLLWFAGYAAVIGYFLPKVRQRSKKRAAARAVVTGTVVDTITNIRTVKLFANAGHEDESALGAVKDFRETVIHFGRLSATFRLVLMTLAGTLPVLLVTGAAVAWQAGSATAGDIVAAGTVSVRLAQMTGWVSFALMSLYRDIGEIEDGMRTLTPDHQLRDAPGATPLEIDGGAIRFDNVDFAYGRMKGGVEGIDLTVHAGEKLAIVGPSGAGKSTLVSLLLRLYDPEAGRITIDGQDIAHVTQDSLRRAIGMVTQDTAMFNRSAWDNIQYGDPAADEEAVIRAAERAEAHDFVSDLEDADGREGYAAHLGERGVKLSGGQRQRIAIARAILKDAPILVLDEATSALDSAVEGAIQETLYEVMADKTVIAIAHRLSTISHMDRIVVLDDGRIAETGTHSELLAQGGIYADLWARQSGGFLADEAAE</sequence>
<dbReference type="PROSITE" id="PS50929">
    <property type="entry name" value="ABC_TM1F"/>
    <property type="match status" value="1"/>
</dbReference>
<dbReference type="GO" id="GO:0034040">
    <property type="term" value="F:ATPase-coupled lipid transmembrane transporter activity"/>
    <property type="evidence" value="ECO:0007669"/>
    <property type="project" value="TreeGrafter"/>
</dbReference>
<dbReference type="SMART" id="SM00382">
    <property type="entry name" value="AAA"/>
    <property type="match status" value="1"/>
</dbReference>
<keyword evidence="5 8" id="KW-1133">Transmembrane helix</keyword>
<evidence type="ECO:0000313" key="12">
    <source>
        <dbReference type="Proteomes" id="UP000467322"/>
    </source>
</evidence>
<keyword evidence="3" id="KW-0547">Nucleotide-binding</keyword>
<feature type="transmembrane region" description="Helical" evidence="8">
    <location>
        <begin position="181"/>
        <end position="201"/>
    </location>
</feature>
<dbReference type="InterPro" id="IPR003439">
    <property type="entry name" value="ABC_transporter-like_ATP-bd"/>
</dbReference>
<dbReference type="Gene3D" id="3.40.50.300">
    <property type="entry name" value="P-loop containing nucleotide triphosphate hydrolases"/>
    <property type="match status" value="1"/>
</dbReference>
<dbReference type="InterPro" id="IPR027417">
    <property type="entry name" value="P-loop_NTPase"/>
</dbReference>
<organism evidence="11 12">
    <name type="scientific">Maritimibacter harenae</name>
    <dbReference type="NCBI Taxonomy" id="2606218"/>
    <lineage>
        <taxon>Bacteria</taxon>
        <taxon>Pseudomonadati</taxon>
        <taxon>Pseudomonadota</taxon>
        <taxon>Alphaproteobacteria</taxon>
        <taxon>Rhodobacterales</taxon>
        <taxon>Roseobacteraceae</taxon>
        <taxon>Maritimibacter</taxon>
    </lineage>
</organism>
<evidence type="ECO:0000256" key="3">
    <source>
        <dbReference type="ARBA" id="ARBA00022741"/>
    </source>
</evidence>
<dbReference type="GO" id="GO:0140359">
    <property type="term" value="F:ABC-type transporter activity"/>
    <property type="evidence" value="ECO:0007669"/>
    <property type="project" value="InterPro"/>
</dbReference>
<keyword evidence="6 8" id="KW-0472">Membrane</keyword>
<dbReference type="PROSITE" id="PS50893">
    <property type="entry name" value="ABC_TRANSPORTER_2"/>
    <property type="match status" value="1"/>
</dbReference>
<reference evidence="11 12" key="1">
    <citation type="submission" date="2019-12" db="EMBL/GenBank/DDBJ databases">
        <title>Maritimibacter sp. nov. sp. isolated from sea sand.</title>
        <authorList>
            <person name="Kim J."/>
            <person name="Jeong S.E."/>
            <person name="Jung H.S."/>
            <person name="Jeon C.O."/>
        </authorList>
    </citation>
    <scope>NUCLEOTIDE SEQUENCE [LARGE SCALE GENOMIC DNA]</scope>
    <source>
        <strain evidence="11 12">DP07</strain>
    </source>
</reference>
<dbReference type="GO" id="GO:0005524">
    <property type="term" value="F:ATP binding"/>
    <property type="evidence" value="ECO:0007669"/>
    <property type="project" value="UniProtKB-KW"/>
</dbReference>
<feature type="transmembrane region" description="Helical" evidence="8">
    <location>
        <begin position="32"/>
        <end position="57"/>
    </location>
</feature>
<dbReference type="AlphaFoldDB" id="A0A845M3X4"/>
<protein>
    <submittedName>
        <fullName evidence="11">ATP-binding cassette domain-containing protein</fullName>
    </submittedName>
</protein>
<evidence type="ECO:0000256" key="2">
    <source>
        <dbReference type="ARBA" id="ARBA00022692"/>
    </source>
</evidence>
<comment type="caution">
    <text evidence="11">The sequence shown here is derived from an EMBL/GenBank/DDBJ whole genome shotgun (WGS) entry which is preliminary data.</text>
</comment>
<keyword evidence="2 8" id="KW-0812">Transmembrane</keyword>
<dbReference type="Gene3D" id="1.20.1560.10">
    <property type="entry name" value="ABC transporter type 1, transmembrane domain"/>
    <property type="match status" value="1"/>
</dbReference>
<name>A0A845M3X4_9RHOB</name>
<dbReference type="RefSeq" id="WP_161350549.1">
    <property type="nucleotide sequence ID" value="NZ_WTUX01000010.1"/>
</dbReference>
<feature type="domain" description="ABC transporter" evidence="9">
    <location>
        <begin position="359"/>
        <end position="598"/>
    </location>
</feature>
<dbReference type="InterPro" id="IPR017871">
    <property type="entry name" value="ABC_transporter-like_CS"/>
</dbReference>
<feature type="transmembrane region" description="Helical" evidence="8">
    <location>
        <begin position="101"/>
        <end position="119"/>
    </location>
</feature>
<evidence type="ECO:0000256" key="8">
    <source>
        <dbReference type="SAM" id="Phobius"/>
    </source>
</evidence>
<dbReference type="InterPro" id="IPR011527">
    <property type="entry name" value="ABC1_TM_dom"/>
</dbReference>
<dbReference type="Pfam" id="PF00005">
    <property type="entry name" value="ABC_tran"/>
    <property type="match status" value="1"/>
</dbReference>
<comment type="function">
    <text evidence="7">Part of an ABC transporter complex. Transmembrane domains (TMD) form a pore in the inner membrane and the ATP-binding domain (NBD) is responsible for energy generation.</text>
</comment>
<evidence type="ECO:0000259" key="9">
    <source>
        <dbReference type="PROSITE" id="PS50893"/>
    </source>
</evidence>
<feature type="transmembrane region" description="Helical" evidence="8">
    <location>
        <begin position="153"/>
        <end position="175"/>
    </location>
</feature>
<dbReference type="PANTHER" id="PTHR24221">
    <property type="entry name" value="ATP-BINDING CASSETTE SUB-FAMILY B"/>
    <property type="match status" value="1"/>
</dbReference>
<comment type="subcellular location">
    <subcellularLocation>
        <location evidence="1">Cell membrane</location>
        <topology evidence="1">Multi-pass membrane protein</topology>
    </subcellularLocation>
</comment>
<evidence type="ECO:0000256" key="6">
    <source>
        <dbReference type="ARBA" id="ARBA00023136"/>
    </source>
</evidence>
<dbReference type="GO" id="GO:0005886">
    <property type="term" value="C:plasma membrane"/>
    <property type="evidence" value="ECO:0007669"/>
    <property type="project" value="UniProtKB-SubCell"/>
</dbReference>
<evidence type="ECO:0000259" key="10">
    <source>
        <dbReference type="PROSITE" id="PS50929"/>
    </source>
</evidence>
<keyword evidence="12" id="KW-1185">Reference proteome</keyword>
<dbReference type="InterPro" id="IPR003593">
    <property type="entry name" value="AAA+_ATPase"/>
</dbReference>
<accession>A0A845M3X4</accession>
<keyword evidence="4 11" id="KW-0067">ATP-binding</keyword>
<feature type="domain" description="ABC transmembrane type-1" evidence="10">
    <location>
        <begin position="37"/>
        <end position="325"/>
    </location>
</feature>
<dbReference type="CDD" id="cd07346">
    <property type="entry name" value="ABC_6TM_exporters"/>
    <property type="match status" value="1"/>
</dbReference>
<evidence type="ECO:0000313" key="11">
    <source>
        <dbReference type="EMBL" id="MZR12427.1"/>
    </source>
</evidence>
<proteinExistence type="predicted"/>
<feature type="transmembrane region" description="Helical" evidence="8">
    <location>
        <begin position="78"/>
        <end position="95"/>
    </location>
</feature>
<gene>
    <name evidence="11" type="ORF">GQE99_05285</name>
</gene>
<evidence type="ECO:0000256" key="1">
    <source>
        <dbReference type="ARBA" id="ARBA00004651"/>
    </source>
</evidence>
<evidence type="ECO:0000256" key="5">
    <source>
        <dbReference type="ARBA" id="ARBA00022989"/>
    </source>
</evidence>